<dbReference type="GO" id="GO:0005509">
    <property type="term" value="F:calcium ion binding"/>
    <property type="evidence" value="ECO:0007669"/>
    <property type="project" value="InterPro"/>
</dbReference>
<dbReference type="AlphaFoldDB" id="A0A2K1IE39"/>
<reference evidence="2 4" key="2">
    <citation type="journal article" date="2018" name="Plant J.">
        <title>The Physcomitrella patens chromosome-scale assembly reveals moss genome structure and evolution.</title>
        <authorList>
            <person name="Lang D."/>
            <person name="Ullrich K.K."/>
            <person name="Murat F."/>
            <person name="Fuchs J."/>
            <person name="Jenkins J."/>
            <person name="Haas F.B."/>
            <person name="Piednoel M."/>
            <person name="Gundlach H."/>
            <person name="Van Bel M."/>
            <person name="Meyberg R."/>
            <person name="Vives C."/>
            <person name="Morata J."/>
            <person name="Symeonidi A."/>
            <person name="Hiss M."/>
            <person name="Muchero W."/>
            <person name="Kamisugi Y."/>
            <person name="Saleh O."/>
            <person name="Blanc G."/>
            <person name="Decker E.L."/>
            <person name="van Gessel N."/>
            <person name="Grimwood J."/>
            <person name="Hayes R.D."/>
            <person name="Graham S.W."/>
            <person name="Gunter L.E."/>
            <person name="McDaniel S.F."/>
            <person name="Hoernstein S.N.W."/>
            <person name="Larsson A."/>
            <person name="Li F.W."/>
            <person name="Perroud P.F."/>
            <person name="Phillips J."/>
            <person name="Ranjan P."/>
            <person name="Rokshar D.S."/>
            <person name="Rothfels C.J."/>
            <person name="Schneider L."/>
            <person name="Shu S."/>
            <person name="Stevenson D.W."/>
            <person name="Thummler F."/>
            <person name="Tillich M."/>
            <person name="Villarreal Aguilar J.C."/>
            <person name="Widiez T."/>
            <person name="Wong G.K."/>
            <person name="Wymore A."/>
            <person name="Zhang Y."/>
            <person name="Zimmer A.D."/>
            <person name="Quatrano R.S."/>
            <person name="Mayer K.F.X."/>
            <person name="Goodstein D."/>
            <person name="Casacuberta J.M."/>
            <person name="Vandepoele K."/>
            <person name="Reski R."/>
            <person name="Cuming A.C."/>
            <person name="Tuskan G.A."/>
            <person name="Maumus F."/>
            <person name="Salse J."/>
            <person name="Schmutz J."/>
            <person name="Rensing S.A."/>
        </authorList>
    </citation>
    <scope>NUCLEOTIDE SEQUENCE [LARGE SCALE GENOMIC DNA]</scope>
    <source>
        <strain evidence="3 4">cv. Gransden 2004</strain>
    </source>
</reference>
<dbReference type="GO" id="GO:0019898">
    <property type="term" value="C:extrinsic component of membrane"/>
    <property type="evidence" value="ECO:0007669"/>
    <property type="project" value="InterPro"/>
</dbReference>
<dbReference type="Pfam" id="PF01789">
    <property type="entry name" value="PsbP"/>
    <property type="match status" value="1"/>
</dbReference>
<dbReference type="InterPro" id="IPR002683">
    <property type="entry name" value="PsbP_C"/>
</dbReference>
<dbReference type="Gramene" id="Pp3c25_7030V3.1">
    <property type="protein sequence ID" value="Pp3c25_7030V3.1"/>
    <property type="gene ID" value="Pp3c25_7030"/>
</dbReference>
<sequence>MSSVCWSFTQSMAMSLTARALSGGVGIVDSRIHAAAPSPAFSSSLIGFSPLHYVVGCRRKVRKLGRGVIEASSRGLEEKEEDGAEGLSRRAVLGGLLAGYMSLSGTEALDARAEIPTYRKYVDRLDGYAFSYPSGWIQVRGAGADVFFRDPVNLDENVLVEMSSPSSSKFKSVEDLGPPEEAAKKVLQQQLTEFMSTRIGVRREANITATRSRVGGDGKLYYEVEVVASSYANNNQLAVMPGDRVAKLEWSRRYLSVLGVENSRLYQLRLQVPENVADLEQQDLRKIMESFQVLKLEA</sequence>
<dbReference type="Gramene" id="Pp3c25_7030V3.2">
    <property type="protein sequence ID" value="Pp3c25_7030V3.2"/>
    <property type="gene ID" value="Pp3c25_7030"/>
</dbReference>
<dbReference type="Proteomes" id="UP000006727">
    <property type="component" value="Chromosome 25"/>
</dbReference>
<evidence type="ECO:0000313" key="2">
    <source>
        <dbReference type="EMBL" id="PNR27544.1"/>
    </source>
</evidence>
<dbReference type="SUPFAM" id="SSF55724">
    <property type="entry name" value="Mog1p/PsbP-like"/>
    <property type="match status" value="1"/>
</dbReference>
<dbReference type="GeneID" id="112277399"/>
<dbReference type="Gene3D" id="3.40.1000.10">
    <property type="entry name" value="Mog1/PsbP, alpha/beta/alpha sandwich"/>
    <property type="match status" value="1"/>
</dbReference>
<dbReference type="EnsemblPlants" id="Pp3c25_7030V3.1">
    <property type="protein sequence ID" value="Pp3c25_7030V3.1"/>
    <property type="gene ID" value="Pp3c25_7030"/>
</dbReference>
<dbReference type="InterPro" id="IPR016123">
    <property type="entry name" value="Mog1/PsbP_a/b/a-sand"/>
</dbReference>
<accession>A0A2K1IE39</accession>
<feature type="domain" description="PsbP C-terminal" evidence="1">
    <location>
        <begin position="118"/>
        <end position="293"/>
    </location>
</feature>
<dbReference type="OrthoDB" id="2020255at2759"/>
<dbReference type="NCBIfam" id="NF040946">
    <property type="entry name" value="PSII_PsbP"/>
    <property type="match status" value="1"/>
</dbReference>
<dbReference type="STRING" id="3218.A0A2K1IE39"/>
<keyword evidence="4" id="KW-1185">Reference proteome</keyword>
<evidence type="ECO:0000313" key="4">
    <source>
        <dbReference type="Proteomes" id="UP000006727"/>
    </source>
</evidence>
<proteinExistence type="predicted"/>
<dbReference type="EnsemblPlants" id="Pp3c25_7030V3.2">
    <property type="protein sequence ID" value="Pp3c25_7030V3.2"/>
    <property type="gene ID" value="Pp3c25_7030"/>
</dbReference>
<gene>
    <name evidence="3" type="primary">LOC112277399</name>
    <name evidence="2" type="ORF">PHYPA_029696</name>
</gene>
<dbReference type="PANTHER" id="PTHR31407">
    <property type="match status" value="1"/>
</dbReference>
<reference evidence="2 4" key="1">
    <citation type="journal article" date="2008" name="Science">
        <title>The Physcomitrella genome reveals evolutionary insights into the conquest of land by plants.</title>
        <authorList>
            <person name="Rensing S."/>
            <person name="Lang D."/>
            <person name="Zimmer A."/>
            <person name="Terry A."/>
            <person name="Salamov A."/>
            <person name="Shapiro H."/>
            <person name="Nishiyama T."/>
            <person name="Perroud P.-F."/>
            <person name="Lindquist E."/>
            <person name="Kamisugi Y."/>
            <person name="Tanahashi T."/>
            <person name="Sakakibara K."/>
            <person name="Fujita T."/>
            <person name="Oishi K."/>
            <person name="Shin-I T."/>
            <person name="Kuroki Y."/>
            <person name="Toyoda A."/>
            <person name="Suzuki Y."/>
            <person name="Hashimoto A."/>
            <person name="Yamaguchi K."/>
            <person name="Sugano A."/>
            <person name="Kohara Y."/>
            <person name="Fujiyama A."/>
            <person name="Anterola A."/>
            <person name="Aoki S."/>
            <person name="Ashton N."/>
            <person name="Barbazuk W.B."/>
            <person name="Barker E."/>
            <person name="Bennetzen J."/>
            <person name="Bezanilla M."/>
            <person name="Blankenship R."/>
            <person name="Cho S.H."/>
            <person name="Dutcher S."/>
            <person name="Estelle M."/>
            <person name="Fawcett J.A."/>
            <person name="Gundlach H."/>
            <person name="Hanada K."/>
            <person name="Heyl A."/>
            <person name="Hicks K.A."/>
            <person name="Hugh J."/>
            <person name="Lohr M."/>
            <person name="Mayer K."/>
            <person name="Melkozernov A."/>
            <person name="Murata T."/>
            <person name="Nelson D."/>
            <person name="Pils B."/>
            <person name="Prigge M."/>
            <person name="Reiss B."/>
            <person name="Renner T."/>
            <person name="Rombauts S."/>
            <person name="Rushton P."/>
            <person name="Sanderfoot A."/>
            <person name="Schween G."/>
            <person name="Shiu S.-H."/>
            <person name="Stueber K."/>
            <person name="Theodoulou F.L."/>
            <person name="Tu H."/>
            <person name="Van de Peer Y."/>
            <person name="Verrier P.J."/>
            <person name="Waters E."/>
            <person name="Wood A."/>
            <person name="Yang L."/>
            <person name="Cove D."/>
            <person name="Cuming A."/>
            <person name="Hasebe M."/>
            <person name="Lucas S."/>
            <person name="Mishler D.B."/>
            <person name="Reski R."/>
            <person name="Grigoriev I."/>
            <person name="Quatrano R.S."/>
            <person name="Boore J.L."/>
        </authorList>
    </citation>
    <scope>NUCLEOTIDE SEQUENCE [LARGE SCALE GENOMIC DNA]</scope>
    <source>
        <strain evidence="3 4">cv. Gransden 2004</strain>
    </source>
</reference>
<dbReference type="OMA" id="NGKCREH"/>
<dbReference type="GO" id="GO:0009535">
    <property type="term" value="C:chloroplast thylakoid membrane"/>
    <property type="evidence" value="ECO:0000318"/>
    <property type="project" value="GO_Central"/>
</dbReference>
<reference evidence="3" key="3">
    <citation type="submission" date="2020-12" db="UniProtKB">
        <authorList>
            <consortium name="EnsemblPlants"/>
        </authorList>
    </citation>
    <scope>IDENTIFICATION</scope>
</reference>
<dbReference type="PANTHER" id="PTHR31407:SF15">
    <property type="entry name" value="PSBP DOMAIN-CONTAINING PROTEIN 1, CHLOROPLASTIC"/>
    <property type="match status" value="1"/>
</dbReference>
<dbReference type="RefSeq" id="XP_024365388.1">
    <property type="nucleotide sequence ID" value="XM_024509620.2"/>
</dbReference>
<protein>
    <recommendedName>
        <fullName evidence="1">PsbP C-terminal domain-containing protein</fullName>
    </recommendedName>
</protein>
<dbReference type="PaxDb" id="3218-PP1S88_182V6.1"/>
<dbReference type="EMBL" id="ABEU02000025">
    <property type="protein sequence ID" value="PNR27544.1"/>
    <property type="molecule type" value="Genomic_DNA"/>
</dbReference>
<organism evidence="2">
    <name type="scientific">Physcomitrium patens</name>
    <name type="common">Spreading-leaved earth moss</name>
    <name type="synonym">Physcomitrella patens</name>
    <dbReference type="NCBI Taxonomy" id="3218"/>
    <lineage>
        <taxon>Eukaryota</taxon>
        <taxon>Viridiplantae</taxon>
        <taxon>Streptophyta</taxon>
        <taxon>Embryophyta</taxon>
        <taxon>Bryophyta</taxon>
        <taxon>Bryophytina</taxon>
        <taxon>Bryopsida</taxon>
        <taxon>Funariidae</taxon>
        <taxon>Funariales</taxon>
        <taxon>Funariaceae</taxon>
        <taxon>Physcomitrium</taxon>
    </lineage>
</organism>
<dbReference type="GO" id="GO:0009543">
    <property type="term" value="C:chloroplast thylakoid lumen"/>
    <property type="evidence" value="ECO:0007669"/>
    <property type="project" value="EnsemblPlants"/>
</dbReference>
<evidence type="ECO:0000313" key="3">
    <source>
        <dbReference type="EnsemblPlants" id="Pp3c25_7030V3.1"/>
    </source>
</evidence>
<name>A0A2K1IE39_PHYPA</name>
<dbReference type="GO" id="GO:0009654">
    <property type="term" value="C:photosystem II oxygen evolving complex"/>
    <property type="evidence" value="ECO:0007669"/>
    <property type="project" value="InterPro"/>
</dbReference>
<dbReference type="GO" id="GO:0048564">
    <property type="term" value="P:photosystem I assembly"/>
    <property type="evidence" value="ECO:0000318"/>
    <property type="project" value="GO_Central"/>
</dbReference>
<evidence type="ECO:0000259" key="1">
    <source>
        <dbReference type="Pfam" id="PF01789"/>
    </source>
</evidence>